<sequence>RVVVQAKGKENEPTWVSLKGARSSSQTMKLKVNLQVLILIDPPNKMNSEGEGWYRLTFLVWLLFWSAFS</sequence>
<name>A0ACA9Q9K3_9GLOM</name>
<gene>
    <name evidence="1" type="ORF">ACOLOM_LOCUS12245</name>
</gene>
<dbReference type="EMBL" id="CAJVPT010048588">
    <property type="protein sequence ID" value="CAG8742341.1"/>
    <property type="molecule type" value="Genomic_DNA"/>
</dbReference>
<proteinExistence type="predicted"/>
<feature type="non-terminal residue" evidence="1">
    <location>
        <position position="1"/>
    </location>
</feature>
<comment type="caution">
    <text evidence="1">The sequence shown here is derived from an EMBL/GenBank/DDBJ whole genome shotgun (WGS) entry which is preliminary data.</text>
</comment>
<reference evidence="1" key="1">
    <citation type="submission" date="2021-06" db="EMBL/GenBank/DDBJ databases">
        <authorList>
            <person name="Kallberg Y."/>
            <person name="Tangrot J."/>
            <person name="Rosling A."/>
        </authorList>
    </citation>
    <scope>NUCLEOTIDE SEQUENCE</scope>
    <source>
        <strain evidence="1">CL356</strain>
    </source>
</reference>
<evidence type="ECO:0000313" key="1">
    <source>
        <dbReference type="EMBL" id="CAG8742341.1"/>
    </source>
</evidence>
<accession>A0ACA9Q9K3</accession>
<keyword evidence="2" id="KW-1185">Reference proteome</keyword>
<organism evidence="1 2">
    <name type="scientific">Acaulospora colombiana</name>
    <dbReference type="NCBI Taxonomy" id="27376"/>
    <lineage>
        <taxon>Eukaryota</taxon>
        <taxon>Fungi</taxon>
        <taxon>Fungi incertae sedis</taxon>
        <taxon>Mucoromycota</taxon>
        <taxon>Glomeromycotina</taxon>
        <taxon>Glomeromycetes</taxon>
        <taxon>Diversisporales</taxon>
        <taxon>Acaulosporaceae</taxon>
        <taxon>Acaulospora</taxon>
    </lineage>
</organism>
<evidence type="ECO:0000313" key="2">
    <source>
        <dbReference type="Proteomes" id="UP000789525"/>
    </source>
</evidence>
<protein>
    <submittedName>
        <fullName evidence="1">15294_t:CDS:1</fullName>
    </submittedName>
</protein>
<dbReference type="Proteomes" id="UP000789525">
    <property type="component" value="Unassembled WGS sequence"/>
</dbReference>